<dbReference type="PROSITE" id="PS00211">
    <property type="entry name" value="ABC_TRANSPORTER_1"/>
    <property type="match status" value="1"/>
</dbReference>
<dbReference type="GeneID" id="26137420"/>
<keyword evidence="5" id="KW-0378">Hydrolase</keyword>
<dbReference type="NCBIfam" id="NF010860">
    <property type="entry name" value="PRK14267.1"/>
    <property type="match status" value="1"/>
</dbReference>
<dbReference type="SMART" id="SM00382">
    <property type="entry name" value="AAA"/>
    <property type="match status" value="1"/>
</dbReference>
<dbReference type="InterPro" id="IPR003439">
    <property type="entry name" value="ABC_transporter-like_ATP-bd"/>
</dbReference>
<accession>A0A0S1XED8</accession>
<sequence>MSEFAIETLNLKIWYDNNMVIKGVNLKIPKNVVFALMGPSGCGKSTMLRAFNRLLDLKDNARVEGEVRLFGKNIYDEDVDPIEVRKNVGMVFQYPNPFPHLTIYDNVAIGVKLNRLVSSKEELDKRVEWALKKAALWDEVKDRLKDYPSQLSGGQKQRLVIARALAMKPKVILMDEPTANIDPVGTKKIEELLFELKKDYTIVLVTHSPAQAARVSDYVAFLYLGEIVEVGPTRKIFENPEHELTERYVTGALG</sequence>
<protein>
    <submittedName>
        <fullName evidence="5">High-affinity phosphate transport protein</fullName>
        <ecNumber evidence="5">3.6.3.27</ecNumber>
    </submittedName>
</protein>
<dbReference type="GO" id="GO:0035435">
    <property type="term" value="P:phosphate ion transmembrane transport"/>
    <property type="evidence" value="ECO:0007669"/>
    <property type="project" value="InterPro"/>
</dbReference>
<dbReference type="PATRIC" id="fig|55802.8.peg.2182"/>
<gene>
    <name evidence="5" type="ORF">TBCH5v1_2199</name>
</gene>
<dbReference type="GO" id="GO:0005524">
    <property type="term" value="F:ATP binding"/>
    <property type="evidence" value="ECO:0007669"/>
    <property type="project" value="UniProtKB-KW"/>
</dbReference>
<dbReference type="GO" id="GO:0016020">
    <property type="term" value="C:membrane"/>
    <property type="evidence" value="ECO:0007669"/>
    <property type="project" value="InterPro"/>
</dbReference>
<evidence type="ECO:0000256" key="3">
    <source>
        <dbReference type="ARBA" id="ARBA00022840"/>
    </source>
</evidence>
<dbReference type="PANTHER" id="PTHR43423">
    <property type="entry name" value="ABC TRANSPORTER I FAMILY MEMBER 17"/>
    <property type="match status" value="1"/>
</dbReference>
<feature type="domain" description="ABC transporter" evidence="4">
    <location>
        <begin position="6"/>
        <end position="249"/>
    </location>
</feature>
<dbReference type="AlphaFoldDB" id="A0A0S1XED8"/>
<name>A0A0S1XED8_THEBA</name>
<dbReference type="Proteomes" id="UP000066042">
    <property type="component" value="Chromosome"/>
</dbReference>
<dbReference type="GO" id="GO:0016887">
    <property type="term" value="F:ATP hydrolysis activity"/>
    <property type="evidence" value="ECO:0007669"/>
    <property type="project" value="InterPro"/>
</dbReference>
<dbReference type="InterPro" id="IPR017871">
    <property type="entry name" value="ABC_transporter-like_CS"/>
</dbReference>
<keyword evidence="1" id="KW-0813">Transport</keyword>
<proteinExistence type="predicted"/>
<dbReference type="EMBL" id="CP013050">
    <property type="protein sequence ID" value="ALM76098.1"/>
    <property type="molecule type" value="Genomic_DNA"/>
</dbReference>
<dbReference type="SUPFAM" id="SSF52540">
    <property type="entry name" value="P-loop containing nucleoside triphosphate hydrolases"/>
    <property type="match status" value="1"/>
</dbReference>
<reference evidence="5 6" key="1">
    <citation type="journal article" date="2016" name="Genome Announc.">
        <title>Complete genome sequence of the hyperthermophilic and piezophilic archaeon Thermococcus barophilus Ch5, capable of growth at the expense of hydrogenogenesis from carbon monoxide and formate.</title>
        <authorList>
            <person name="Oger P."/>
            <person name="Sokolova T.G."/>
            <person name="Kozhevnikova D.A."/>
            <person name="Taranov E.A."/>
            <person name="Vannier P."/>
            <person name="Lee H.S."/>
            <person name="Kwon K.K."/>
            <person name="Kang S.G."/>
            <person name="Lee J.H."/>
            <person name="Bonch-Osmolovskaya E.A."/>
            <person name="Lebedinsky A.V."/>
        </authorList>
    </citation>
    <scope>NUCLEOTIDE SEQUENCE [LARGE SCALE GENOMIC DNA]</scope>
    <source>
        <strain evidence="6">Ch5</strain>
    </source>
</reference>
<dbReference type="RefSeq" id="WP_056934548.1">
    <property type="nucleotide sequence ID" value="NZ_CP013050.1"/>
</dbReference>
<evidence type="ECO:0000256" key="2">
    <source>
        <dbReference type="ARBA" id="ARBA00022741"/>
    </source>
</evidence>
<evidence type="ECO:0000313" key="6">
    <source>
        <dbReference type="Proteomes" id="UP000066042"/>
    </source>
</evidence>
<organism evidence="5 6">
    <name type="scientific">Thermococcus barophilus</name>
    <dbReference type="NCBI Taxonomy" id="55802"/>
    <lineage>
        <taxon>Archaea</taxon>
        <taxon>Methanobacteriati</taxon>
        <taxon>Methanobacteriota</taxon>
        <taxon>Thermococci</taxon>
        <taxon>Thermococcales</taxon>
        <taxon>Thermococcaceae</taxon>
        <taxon>Thermococcus</taxon>
    </lineage>
</organism>
<dbReference type="CDD" id="cd03260">
    <property type="entry name" value="ABC_PstB_phosphate_transporter"/>
    <property type="match status" value="1"/>
</dbReference>
<evidence type="ECO:0000256" key="1">
    <source>
        <dbReference type="ARBA" id="ARBA00022448"/>
    </source>
</evidence>
<keyword evidence="2" id="KW-0547">Nucleotide-binding</keyword>
<evidence type="ECO:0000259" key="4">
    <source>
        <dbReference type="PROSITE" id="PS50893"/>
    </source>
</evidence>
<dbReference type="EC" id="3.6.3.27" evidence="5"/>
<dbReference type="Pfam" id="PF00005">
    <property type="entry name" value="ABC_tran"/>
    <property type="match status" value="1"/>
</dbReference>
<keyword evidence="3" id="KW-0067">ATP-binding</keyword>
<evidence type="ECO:0000313" key="5">
    <source>
        <dbReference type="EMBL" id="ALM76098.1"/>
    </source>
</evidence>
<dbReference type="GO" id="GO:0005315">
    <property type="term" value="F:phosphate transmembrane transporter activity"/>
    <property type="evidence" value="ECO:0007669"/>
    <property type="project" value="InterPro"/>
</dbReference>
<dbReference type="NCBIfam" id="TIGR00972">
    <property type="entry name" value="3a0107s01c2"/>
    <property type="match status" value="1"/>
</dbReference>
<dbReference type="InterPro" id="IPR003593">
    <property type="entry name" value="AAA+_ATPase"/>
</dbReference>
<dbReference type="PROSITE" id="PS50893">
    <property type="entry name" value="ABC_TRANSPORTER_2"/>
    <property type="match status" value="1"/>
</dbReference>
<dbReference type="STRING" id="55802.TBCH5v1_2199"/>
<dbReference type="PANTHER" id="PTHR43423:SF1">
    <property type="entry name" value="ABC TRANSPORTER I FAMILY MEMBER 17"/>
    <property type="match status" value="1"/>
</dbReference>
<dbReference type="InterPro" id="IPR027417">
    <property type="entry name" value="P-loop_NTPase"/>
</dbReference>
<dbReference type="InterPro" id="IPR005670">
    <property type="entry name" value="PstB-like"/>
</dbReference>
<dbReference type="Gene3D" id="3.40.50.300">
    <property type="entry name" value="P-loop containing nucleotide triphosphate hydrolases"/>
    <property type="match status" value="1"/>
</dbReference>